<dbReference type="PROSITE" id="PS50930">
    <property type="entry name" value="HTH_LYTTR"/>
    <property type="match status" value="1"/>
</dbReference>
<evidence type="ECO:0000313" key="4">
    <source>
        <dbReference type="EMBL" id="GLH69034.1"/>
    </source>
</evidence>
<protein>
    <submittedName>
        <fullName evidence="4">DNA-binding response regulator</fullName>
    </submittedName>
</protein>
<feature type="domain" description="Response regulatory" evidence="2">
    <location>
        <begin position="2"/>
        <end position="116"/>
    </location>
</feature>
<dbReference type="InterPro" id="IPR007492">
    <property type="entry name" value="LytTR_DNA-bd_dom"/>
</dbReference>
<keyword evidence="4" id="KW-0238">DNA-binding</keyword>
<keyword evidence="5" id="KW-1185">Reference proteome</keyword>
<dbReference type="SMART" id="SM00448">
    <property type="entry name" value="REC"/>
    <property type="match status" value="1"/>
</dbReference>
<dbReference type="EMBL" id="BSDD01000001">
    <property type="protein sequence ID" value="GLH69034.1"/>
    <property type="molecule type" value="Genomic_DNA"/>
</dbReference>
<dbReference type="GO" id="GO:0003677">
    <property type="term" value="F:DNA binding"/>
    <property type="evidence" value="ECO:0007669"/>
    <property type="project" value="UniProtKB-KW"/>
</dbReference>
<dbReference type="Gene3D" id="2.40.50.1020">
    <property type="entry name" value="LytTr DNA-binding domain"/>
    <property type="match status" value="1"/>
</dbReference>
<dbReference type="Gene3D" id="3.40.50.2300">
    <property type="match status" value="1"/>
</dbReference>
<accession>A0ABQ5Q3E7</accession>
<keyword evidence="1" id="KW-0597">Phosphoprotein</keyword>
<dbReference type="InterPro" id="IPR001789">
    <property type="entry name" value="Sig_transdc_resp-reg_receiver"/>
</dbReference>
<dbReference type="Pfam" id="PF04397">
    <property type="entry name" value="LytTR"/>
    <property type="match status" value="1"/>
</dbReference>
<evidence type="ECO:0000256" key="1">
    <source>
        <dbReference type="PROSITE-ProRule" id="PRU00169"/>
    </source>
</evidence>
<name>A0ABQ5Q3E7_9BACT</name>
<proteinExistence type="predicted"/>
<comment type="caution">
    <text evidence="4">The sequence shown here is derived from an EMBL/GenBank/DDBJ whole genome shotgun (WGS) entry which is preliminary data.</text>
</comment>
<dbReference type="SMART" id="SM00850">
    <property type="entry name" value="LytTR"/>
    <property type="match status" value="1"/>
</dbReference>
<feature type="modified residue" description="4-aspartylphosphate" evidence="1">
    <location>
        <position position="53"/>
    </location>
</feature>
<gene>
    <name evidence="4" type="ORF">GETHPA_05670</name>
</gene>
<evidence type="ECO:0000313" key="5">
    <source>
        <dbReference type="Proteomes" id="UP001165089"/>
    </source>
</evidence>
<dbReference type="PROSITE" id="PS50110">
    <property type="entry name" value="RESPONSE_REGULATORY"/>
    <property type="match status" value="1"/>
</dbReference>
<sequence>MKALIVDDEDLARAVVREHLAAHPDVEVVAECANGFEAVKAAAQHQPDLVFLDIQMPKLDGFEVLELLEADGRRPAVVFVTAYDQHALRAFEAQAVDYLLKPFSRERFDAALAKARAVRESRPPAAQLAAASRQGRPLERIVVKDGPKVTVIPLDRLGWVQAQDDYVLLRTEGRNLLKQQTMASLEAQLDPARFIRIHRSFLLNLDRLVRIEQDAKEHREAVLRDGARLPVSRAGYKRLRELWEGA</sequence>
<evidence type="ECO:0000259" key="2">
    <source>
        <dbReference type="PROSITE" id="PS50110"/>
    </source>
</evidence>
<dbReference type="PANTHER" id="PTHR37299:SF1">
    <property type="entry name" value="STAGE 0 SPORULATION PROTEIN A HOMOLOG"/>
    <property type="match status" value="1"/>
</dbReference>
<dbReference type="SUPFAM" id="SSF52172">
    <property type="entry name" value="CheY-like"/>
    <property type="match status" value="1"/>
</dbReference>
<dbReference type="InterPro" id="IPR046947">
    <property type="entry name" value="LytR-like"/>
</dbReference>
<dbReference type="Proteomes" id="UP001165089">
    <property type="component" value="Unassembled WGS sequence"/>
</dbReference>
<reference evidence="4 5" key="1">
    <citation type="journal article" date="2023" name="Antonie Van Leeuwenhoek">
        <title>Mesoterricola silvestris gen. nov., sp. nov., Mesoterricola sediminis sp. nov., Geothrix oryzae sp. nov., Geothrix edaphica sp. nov., Geothrix rubra sp. nov., and Geothrix limicola sp. nov., six novel members of Acidobacteriota isolated from soils.</title>
        <authorList>
            <person name="Itoh H."/>
            <person name="Sugisawa Y."/>
            <person name="Mise K."/>
            <person name="Xu Z."/>
            <person name="Kuniyasu M."/>
            <person name="Ushijima N."/>
            <person name="Kawano K."/>
            <person name="Kobayashi E."/>
            <person name="Shiratori Y."/>
            <person name="Masuda Y."/>
            <person name="Senoo K."/>
        </authorList>
    </citation>
    <scope>NUCLEOTIDE SEQUENCE [LARGE SCALE GENOMIC DNA]</scope>
    <source>
        <strain evidence="4 5">Red803</strain>
    </source>
</reference>
<dbReference type="PANTHER" id="PTHR37299">
    <property type="entry name" value="TRANSCRIPTIONAL REGULATOR-RELATED"/>
    <property type="match status" value="1"/>
</dbReference>
<feature type="domain" description="HTH LytTR-type" evidence="3">
    <location>
        <begin position="141"/>
        <end position="245"/>
    </location>
</feature>
<evidence type="ECO:0000259" key="3">
    <source>
        <dbReference type="PROSITE" id="PS50930"/>
    </source>
</evidence>
<dbReference type="InterPro" id="IPR011006">
    <property type="entry name" value="CheY-like_superfamily"/>
</dbReference>
<dbReference type="RefSeq" id="WP_285722776.1">
    <property type="nucleotide sequence ID" value="NZ_BSDD01000001.1"/>
</dbReference>
<dbReference type="Pfam" id="PF00072">
    <property type="entry name" value="Response_reg"/>
    <property type="match status" value="1"/>
</dbReference>
<organism evidence="4 5">
    <name type="scientific">Geothrix rubra</name>
    <dbReference type="NCBI Taxonomy" id="2927977"/>
    <lineage>
        <taxon>Bacteria</taxon>
        <taxon>Pseudomonadati</taxon>
        <taxon>Acidobacteriota</taxon>
        <taxon>Holophagae</taxon>
        <taxon>Holophagales</taxon>
        <taxon>Holophagaceae</taxon>
        <taxon>Geothrix</taxon>
    </lineage>
</organism>